<keyword evidence="1" id="KW-0472">Membrane</keyword>
<dbReference type="Proteomes" id="UP000261828">
    <property type="component" value="Unassembled WGS sequence"/>
</dbReference>
<feature type="transmembrane region" description="Helical" evidence="1">
    <location>
        <begin position="12"/>
        <end position="42"/>
    </location>
</feature>
<evidence type="ECO:0000256" key="1">
    <source>
        <dbReference type="SAM" id="Phobius"/>
    </source>
</evidence>
<evidence type="ECO:0000313" key="2">
    <source>
        <dbReference type="EMBL" id="RDY57729.1"/>
    </source>
</evidence>
<accession>A0A371JLD1</accession>
<dbReference type="AlphaFoldDB" id="A0A371JLD1"/>
<proteinExistence type="predicted"/>
<gene>
    <name evidence="2" type="ORF">DX873_17680</name>
</gene>
<dbReference type="RefSeq" id="WP_116185828.1">
    <property type="nucleotide sequence ID" value="NZ_QTJX01000007.1"/>
</dbReference>
<protein>
    <submittedName>
        <fullName evidence="2">Uncharacterized protein</fullName>
    </submittedName>
</protein>
<dbReference type="EMBL" id="QTJX01000007">
    <property type="protein sequence ID" value="RDY57729.1"/>
    <property type="molecule type" value="Genomic_DNA"/>
</dbReference>
<keyword evidence="1" id="KW-1133">Transmembrane helix</keyword>
<evidence type="ECO:0000313" key="3">
    <source>
        <dbReference type="Proteomes" id="UP000261828"/>
    </source>
</evidence>
<keyword evidence="1" id="KW-0812">Transmembrane</keyword>
<comment type="caution">
    <text evidence="2">The sequence shown here is derived from an EMBL/GenBank/DDBJ whole genome shotgun (WGS) entry which is preliminary data.</text>
</comment>
<organism evidence="2 3">
    <name type="scientific">Flagellimonas nanhaiensis</name>
    <dbReference type="NCBI Taxonomy" id="2292706"/>
    <lineage>
        <taxon>Bacteria</taxon>
        <taxon>Pseudomonadati</taxon>
        <taxon>Bacteroidota</taxon>
        <taxon>Flavobacteriia</taxon>
        <taxon>Flavobacteriales</taxon>
        <taxon>Flavobacteriaceae</taxon>
        <taxon>Flagellimonas</taxon>
    </lineage>
</organism>
<sequence length="65" mass="7656">MPEKLKTSVEVVFAIMTLVSTMTIPWGLLFLKVVVGFLTYFLSRMVYRYYKKDIDAFVDSLKRKK</sequence>
<name>A0A371JLD1_9FLAO</name>
<reference evidence="2 3" key="1">
    <citation type="submission" date="2018-08" db="EMBL/GenBank/DDBJ databases">
        <title>Muricauda nanhaiensis sp. nov., isolated from seawater of the South China Sea.</title>
        <authorList>
            <person name="Dang Y."/>
        </authorList>
    </citation>
    <scope>NUCLEOTIDE SEQUENCE [LARGE SCALE GENOMIC DNA]</scope>
    <source>
        <strain evidence="2 3">SM1704</strain>
    </source>
</reference>
<keyword evidence="3" id="KW-1185">Reference proteome</keyword>